<name>A0AAV4ACE8_9GAST</name>
<sequence>MDPGNRARHGRVRDYCARSLNVWSQSRSSTDEMKCFIKGKIAQGVDAGTIIELVRDQTIITRDTLVDRKDIHRIKNQYGFSFQQKHEDDAASVDLWVDHFRAQEHNPIIFYKQQGEPDESLRTLGFLLCYQSEFQKHMMLEHVNKVFIDSTQNTTQNEGFMLITVSVLDDLQEYVPVAFAIANRGDVVTVKAFFNAIKAYCGGTDIITN</sequence>
<evidence type="ECO:0000313" key="1">
    <source>
        <dbReference type="EMBL" id="GFO04104.1"/>
    </source>
</evidence>
<dbReference type="AlphaFoldDB" id="A0AAV4ACE8"/>
<reference evidence="1 2" key="1">
    <citation type="journal article" date="2021" name="Elife">
        <title>Chloroplast acquisition without the gene transfer in kleptoplastic sea slugs, Plakobranchus ocellatus.</title>
        <authorList>
            <person name="Maeda T."/>
            <person name="Takahashi S."/>
            <person name="Yoshida T."/>
            <person name="Shimamura S."/>
            <person name="Takaki Y."/>
            <person name="Nagai Y."/>
            <person name="Toyoda A."/>
            <person name="Suzuki Y."/>
            <person name="Arimoto A."/>
            <person name="Ishii H."/>
            <person name="Satoh N."/>
            <person name="Nishiyama T."/>
            <person name="Hasebe M."/>
            <person name="Maruyama T."/>
            <person name="Minagawa J."/>
            <person name="Obokata J."/>
            <person name="Shigenobu S."/>
        </authorList>
    </citation>
    <scope>NUCLEOTIDE SEQUENCE [LARGE SCALE GENOMIC DNA]</scope>
</reference>
<protein>
    <submittedName>
        <fullName evidence="1">Zinc finger protein</fullName>
    </submittedName>
</protein>
<dbReference type="EMBL" id="BLXT01003735">
    <property type="protein sequence ID" value="GFO04104.1"/>
    <property type="molecule type" value="Genomic_DNA"/>
</dbReference>
<evidence type="ECO:0000313" key="2">
    <source>
        <dbReference type="Proteomes" id="UP000735302"/>
    </source>
</evidence>
<gene>
    <name evidence="1" type="ORF">PoB_003060900</name>
</gene>
<keyword evidence="2" id="KW-1185">Reference proteome</keyword>
<organism evidence="1 2">
    <name type="scientific">Plakobranchus ocellatus</name>
    <dbReference type="NCBI Taxonomy" id="259542"/>
    <lineage>
        <taxon>Eukaryota</taxon>
        <taxon>Metazoa</taxon>
        <taxon>Spiralia</taxon>
        <taxon>Lophotrochozoa</taxon>
        <taxon>Mollusca</taxon>
        <taxon>Gastropoda</taxon>
        <taxon>Heterobranchia</taxon>
        <taxon>Euthyneura</taxon>
        <taxon>Panpulmonata</taxon>
        <taxon>Sacoglossa</taxon>
        <taxon>Placobranchoidea</taxon>
        <taxon>Plakobranchidae</taxon>
        <taxon>Plakobranchus</taxon>
    </lineage>
</organism>
<dbReference type="Proteomes" id="UP000735302">
    <property type="component" value="Unassembled WGS sequence"/>
</dbReference>
<comment type="caution">
    <text evidence="1">The sequence shown here is derived from an EMBL/GenBank/DDBJ whole genome shotgun (WGS) entry which is preliminary data.</text>
</comment>
<accession>A0AAV4ACE8</accession>
<proteinExistence type="predicted"/>